<keyword evidence="2" id="KW-0413">Isomerase</keyword>
<dbReference type="GO" id="GO:0016491">
    <property type="term" value="F:oxidoreductase activity"/>
    <property type="evidence" value="ECO:0007669"/>
    <property type="project" value="TreeGrafter"/>
</dbReference>
<dbReference type="EC" id="5.3.1.32" evidence="2"/>
<dbReference type="InterPro" id="IPR050744">
    <property type="entry name" value="AI-2_Isomerase_LsrG"/>
</dbReference>
<dbReference type="Pfam" id="PF03992">
    <property type="entry name" value="ABM"/>
    <property type="match status" value="1"/>
</dbReference>
<dbReference type="AlphaFoldDB" id="A0A222E4N1"/>
<evidence type="ECO:0000259" key="1">
    <source>
        <dbReference type="PROSITE" id="PS51725"/>
    </source>
</evidence>
<protein>
    <submittedName>
        <fullName evidence="2">(4S)-4-hydroxy-5-phosphonooxypentane-2,3-dione isomerase</fullName>
        <ecNumber evidence="2">5.3.1.32</ecNumber>
    </submittedName>
</protein>
<proteinExistence type="predicted"/>
<dbReference type="GO" id="GO:0005829">
    <property type="term" value="C:cytosol"/>
    <property type="evidence" value="ECO:0007669"/>
    <property type="project" value="TreeGrafter"/>
</dbReference>
<keyword evidence="3" id="KW-1185">Reference proteome</keyword>
<sequence length="96" mass="10897">MYAVTVRFEINPETADAFLDLMRQNARASVRDEPGCHQFDVCTDADRPGEVFLYEIYDDRAAFEAHLTTAHFISFEAASAPFVSDKQVQCFARVDQ</sequence>
<gene>
    <name evidence="2" type="ORF">ANTHELSMS3_02505</name>
</gene>
<organism evidence="2 3">
    <name type="scientific">Antarctobacter heliothermus</name>
    <dbReference type="NCBI Taxonomy" id="74033"/>
    <lineage>
        <taxon>Bacteria</taxon>
        <taxon>Pseudomonadati</taxon>
        <taxon>Pseudomonadota</taxon>
        <taxon>Alphaproteobacteria</taxon>
        <taxon>Rhodobacterales</taxon>
        <taxon>Roseobacteraceae</taxon>
        <taxon>Antarctobacter</taxon>
    </lineage>
</organism>
<dbReference type="GO" id="GO:0002952">
    <property type="term" value="F:(4S)-4-hydroxy-5-phosphonooxypentane-2,3-dione isomerase activity"/>
    <property type="evidence" value="ECO:0007669"/>
    <property type="project" value="UniProtKB-EC"/>
</dbReference>
<dbReference type="Gene3D" id="3.30.70.100">
    <property type="match status" value="1"/>
</dbReference>
<dbReference type="PROSITE" id="PS51725">
    <property type="entry name" value="ABM"/>
    <property type="match status" value="1"/>
</dbReference>
<dbReference type="KEGG" id="aht:ANTHELSMS3_02505"/>
<dbReference type="OrthoDB" id="9812754at2"/>
<dbReference type="EMBL" id="CP022540">
    <property type="protein sequence ID" value="ASP21169.1"/>
    <property type="molecule type" value="Genomic_DNA"/>
</dbReference>
<dbReference type="InterPro" id="IPR007138">
    <property type="entry name" value="ABM_dom"/>
</dbReference>
<evidence type="ECO:0000313" key="3">
    <source>
        <dbReference type="Proteomes" id="UP000203589"/>
    </source>
</evidence>
<dbReference type="Proteomes" id="UP000203589">
    <property type="component" value="Chromosome"/>
</dbReference>
<reference evidence="2 3" key="1">
    <citation type="submission" date="2017-07" db="EMBL/GenBank/DDBJ databases">
        <title>Genome Sequence of Antarctobacter heliothermus Strain SMS3 Isolated from a culture of the Diatom Skeletonema marinoi.</title>
        <authorList>
            <person name="Topel M."/>
            <person name="Pinder M.I.M."/>
            <person name="Johansson O.N."/>
            <person name="Kourtchenko O."/>
            <person name="Godhe A."/>
            <person name="Clarke A.K."/>
        </authorList>
    </citation>
    <scope>NUCLEOTIDE SEQUENCE [LARGE SCALE GENOMIC DNA]</scope>
    <source>
        <strain evidence="2 3">SMS3</strain>
    </source>
</reference>
<dbReference type="InterPro" id="IPR011008">
    <property type="entry name" value="Dimeric_a/b-barrel"/>
</dbReference>
<dbReference type="SUPFAM" id="SSF54909">
    <property type="entry name" value="Dimeric alpha+beta barrel"/>
    <property type="match status" value="1"/>
</dbReference>
<evidence type="ECO:0000313" key="2">
    <source>
        <dbReference type="EMBL" id="ASP21169.1"/>
    </source>
</evidence>
<dbReference type="RefSeq" id="WP_094035121.1">
    <property type="nucleotide sequence ID" value="NZ_CP022540.1"/>
</dbReference>
<name>A0A222E4N1_9RHOB</name>
<dbReference type="PANTHER" id="PTHR33336:SF1">
    <property type="entry name" value="(4S)-4-HYDROXY-5-PHOSPHONOOXYPENTANE-2,3-DIONE ISOMERASE"/>
    <property type="match status" value="1"/>
</dbReference>
<dbReference type="PANTHER" id="PTHR33336">
    <property type="entry name" value="QUINOL MONOOXYGENASE YGIN-RELATED"/>
    <property type="match status" value="1"/>
</dbReference>
<accession>A0A222E4N1</accession>
<feature type="domain" description="ABM" evidence="1">
    <location>
        <begin position="2"/>
        <end position="91"/>
    </location>
</feature>